<proteinExistence type="inferred from homology"/>
<dbReference type="Proteomes" id="UP000823900">
    <property type="component" value="Unassembled WGS sequence"/>
</dbReference>
<dbReference type="GO" id="GO:0042956">
    <property type="term" value="P:maltodextrin transmembrane transport"/>
    <property type="evidence" value="ECO:0007669"/>
    <property type="project" value="TreeGrafter"/>
</dbReference>
<feature type="signal peptide" evidence="5">
    <location>
        <begin position="1"/>
        <end position="27"/>
    </location>
</feature>
<dbReference type="PROSITE" id="PS51257">
    <property type="entry name" value="PROKAR_LIPOPROTEIN"/>
    <property type="match status" value="1"/>
</dbReference>
<evidence type="ECO:0000256" key="2">
    <source>
        <dbReference type="ARBA" id="ARBA00022448"/>
    </source>
</evidence>
<organism evidence="6 7">
    <name type="scientific">Candidatus Lachnoclostridium stercoravium</name>
    <dbReference type="NCBI Taxonomy" id="2838633"/>
    <lineage>
        <taxon>Bacteria</taxon>
        <taxon>Bacillati</taxon>
        <taxon>Bacillota</taxon>
        <taxon>Clostridia</taxon>
        <taxon>Lachnospirales</taxon>
        <taxon>Lachnospiraceae</taxon>
    </lineage>
</organism>
<name>A0A9D2HIG9_9FIRM</name>
<dbReference type="GO" id="GO:0015768">
    <property type="term" value="P:maltose transport"/>
    <property type="evidence" value="ECO:0007669"/>
    <property type="project" value="TreeGrafter"/>
</dbReference>
<evidence type="ECO:0000256" key="1">
    <source>
        <dbReference type="ARBA" id="ARBA00008520"/>
    </source>
</evidence>
<keyword evidence="2" id="KW-0813">Transport</keyword>
<dbReference type="InterPro" id="IPR006059">
    <property type="entry name" value="SBP"/>
</dbReference>
<evidence type="ECO:0000256" key="4">
    <source>
        <dbReference type="SAM" id="MobiDB-lite"/>
    </source>
</evidence>
<dbReference type="CDD" id="cd14750">
    <property type="entry name" value="PBP2_TMBP"/>
    <property type="match status" value="1"/>
</dbReference>
<dbReference type="GO" id="GO:0055052">
    <property type="term" value="C:ATP-binding cassette (ABC) transporter complex, substrate-binding subunit-containing"/>
    <property type="evidence" value="ECO:0007669"/>
    <property type="project" value="TreeGrafter"/>
</dbReference>
<protein>
    <submittedName>
        <fullName evidence="6">ABC transporter substrate-binding protein</fullName>
    </submittedName>
</protein>
<dbReference type="SUPFAM" id="SSF53850">
    <property type="entry name" value="Periplasmic binding protein-like II"/>
    <property type="match status" value="1"/>
</dbReference>
<reference evidence="6" key="1">
    <citation type="journal article" date="2021" name="PeerJ">
        <title>Extensive microbial diversity within the chicken gut microbiome revealed by metagenomics and culture.</title>
        <authorList>
            <person name="Gilroy R."/>
            <person name="Ravi A."/>
            <person name="Getino M."/>
            <person name="Pursley I."/>
            <person name="Horton D.L."/>
            <person name="Alikhan N.F."/>
            <person name="Baker D."/>
            <person name="Gharbi K."/>
            <person name="Hall N."/>
            <person name="Watson M."/>
            <person name="Adriaenssens E.M."/>
            <person name="Foster-Nyarko E."/>
            <person name="Jarju S."/>
            <person name="Secka A."/>
            <person name="Antonio M."/>
            <person name="Oren A."/>
            <person name="Chaudhuri R.R."/>
            <person name="La Ragione R."/>
            <person name="Hildebrand F."/>
            <person name="Pallen M.J."/>
        </authorList>
    </citation>
    <scope>NUCLEOTIDE SEQUENCE</scope>
    <source>
        <strain evidence="6">CHK178-16964</strain>
    </source>
</reference>
<evidence type="ECO:0000313" key="6">
    <source>
        <dbReference type="EMBL" id="HJA70828.1"/>
    </source>
</evidence>
<dbReference type="PANTHER" id="PTHR30061:SF50">
    <property type="entry name" value="MALTOSE_MALTODEXTRIN-BINDING PERIPLASMIC PROTEIN"/>
    <property type="match status" value="1"/>
</dbReference>
<comment type="similarity">
    <text evidence="1">Belongs to the bacterial solute-binding protein 1 family.</text>
</comment>
<dbReference type="PANTHER" id="PTHR30061">
    <property type="entry name" value="MALTOSE-BINDING PERIPLASMIC PROTEIN"/>
    <property type="match status" value="1"/>
</dbReference>
<accession>A0A9D2HIG9</accession>
<feature type="region of interest" description="Disordered" evidence="4">
    <location>
        <begin position="30"/>
        <end position="51"/>
    </location>
</feature>
<keyword evidence="3 5" id="KW-0732">Signal</keyword>
<evidence type="ECO:0000256" key="3">
    <source>
        <dbReference type="ARBA" id="ARBA00022729"/>
    </source>
</evidence>
<feature type="compositionally biased region" description="Low complexity" evidence="4">
    <location>
        <begin position="38"/>
        <end position="51"/>
    </location>
</feature>
<dbReference type="GO" id="GO:1901982">
    <property type="term" value="F:maltose binding"/>
    <property type="evidence" value="ECO:0007669"/>
    <property type="project" value="TreeGrafter"/>
</dbReference>
<dbReference type="Pfam" id="PF01547">
    <property type="entry name" value="SBP_bac_1"/>
    <property type="match status" value="1"/>
</dbReference>
<dbReference type="Gene3D" id="3.40.190.10">
    <property type="entry name" value="Periplasmic binding protein-like II"/>
    <property type="match status" value="2"/>
</dbReference>
<reference evidence="6" key="2">
    <citation type="submission" date="2021-04" db="EMBL/GenBank/DDBJ databases">
        <authorList>
            <person name="Gilroy R."/>
        </authorList>
    </citation>
    <scope>NUCLEOTIDE SEQUENCE</scope>
    <source>
        <strain evidence="6">CHK178-16964</strain>
    </source>
</reference>
<sequence length="448" mass="48877">MRKNHKRAAVAATVAAAVMLAAGCGTSADEGQAGGSGQAAEGSQSADGAEASGEQVTITYYYDASYADSTKKVVEDFEKANPNIKIQLVDLPAESNKKLQTVSTIMQAQDPSLDVFEMDCTWPLTFISAGWVEPVDDIYTDEEKAAFFQGPIEANTYDGTLYSAPLYMDAGVLLYRKDMLDKYGYEPPKTWDELAEISKDIMSKEETITSGYSSGWKQYEALTCSALEFIWGYGGDVIDEEGNLVINSPETIQGLQRMHDLTYVDKITDPGINGYKWSESRAPFYSGNVLFIRDWPTAMAGANDPETSSIAGNVALAPIPGGTDGDNNYNTLGGWSVGISAFSEHKEEAKTFVKYLTSVEAQKTRAIYKGLMPVSPEVYDDADVLEAQPQFAQLKEIGEKSKSRPKTPYYSELSSVLQQGFASILADSQTPEEAIAEMEPQLEEILSR</sequence>
<dbReference type="EMBL" id="DWZA01000040">
    <property type="protein sequence ID" value="HJA70828.1"/>
    <property type="molecule type" value="Genomic_DNA"/>
</dbReference>
<feature type="chain" id="PRO_5039038124" evidence="5">
    <location>
        <begin position="28"/>
        <end position="448"/>
    </location>
</feature>
<comment type="caution">
    <text evidence="6">The sequence shown here is derived from an EMBL/GenBank/DDBJ whole genome shotgun (WGS) entry which is preliminary data.</text>
</comment>
<evidence type="ECO:0000256" key="5">
    <source>
        <dbReference type="SAM" id="SignalP"/>
    </source>
</evidence>
<dbReference type="AlphaFoldDB" id="A0A9D2HIG9"/>
<gene>
    <name evidence="6" type="ORF">IAA07_04510</name>
</gene>
<evidence type="ECO:0000313" key="7">
    <source>
        <dbReference type="Proteomes" id="UP000823900"/>
    </source>
</evidence>